<dbReference type="RefSeq" id="WP_059056480.1">
    <property type="nucleotide sequence ID" value="NZ_CEML01000002.1"/>
</dbReference>
<gene>
    <name evidence="9 12" type="primary">psmB</name>
    <name evidence="12" type="ORF">HHUB_2030</name>
</gene>
<protein>
    <recommendedName>
        <fullName evidence="9">Proteasome subunit beta</fullName>
        <ecNumber evidence="9">3.4.25.1</ecNumber>
    </recommendedName>
    <alternativeName>
        <fullName evidence="9">20S proteasome beta subunit</fullName>
    </alternativeName>
    <alternativeName>
        <fullName evidence="9">Proteasome core protein PsmB</fullName>
    </alternativeName>
</protein>
<keyword evidence="5 9" id="KW-0378">Hydrolase</keyword>
<feature type="chain" id="PRO_5023406366" description="Proteasome subunit beta" evidence="9">
    <location>
        <begin position="49"/>
        <end position="243"/>
    </location>
</feature>
<keyword evidence="3 9" id="KW-0645">Protease</keyword>
<feature type="propeptide" id="PRO_5006981015" description="Removed in mature form; by autocatalysis" evidence="9">
    <location>
        <begin position="1"/>
        <end position="48"/>
    </location>
</feature>
<evidence type="ECO:0000256" key="6">
    <source>
        <dbReference type="ARBA" id="ARBA00022813"/>
    </source>
</evidence>
<dbReference type="PANTHER" id="PTHR32194">
    <property type="entry name" value="METALLOPROTEASE TLDD"/>
    <property type="match status" value="1"/>
</dbReference>
<keyword evidence="2 9" id="KW-0963">Cytoplasm</keyword>
<keyword evidence="4 9" id="KW-0888">Threonine protease</keyword>
<feature type="region of interest" description="Disordered" evidence="11">
    <location>
        <begin position="1"/>
        <end position="43"/>
    </location>
</feature>
<dbReference type="HAMAP" id="MF_02113_A">
    <property type="entry name" value="Proteasome_B_A"/>
    <property type="match status" value="1"/>
</dbReference>
<organism evidence="12 13">
    <name type="scientific">Halobacterium hubeiense</name>
    <dbReference type="NCBI Taxonomy" id="1407499"/>
    <lineage>
        <taxon>Archaea</taxon>
        <taxon>Methanobacteriati</taxon>
        <taxon>Methanobacteriota</taxon>
        <taxon>Stenosarchaea group</taxon>
        <taxon>Halobacteria</taxon>
        <taxon>Halobacteriales</taxon>
        <taxon>Halobacteriaceae</taxon>
        <taxon>Halobacterium</taxon>
    </lineage>
</organism>
<dbReference type="InterPro" id="IPR000243">
    <property type="entry name" value="Pept_T1A_subB"/>
</dbReference>
<dbReference type="InterPro" id="IPR023333">
    <property type="entry name" value="Proteasome_suB-type"/>
</dbReference>
<keyword evidence="13" id="KW-1185">Reference proteome</keyword>
<dbReference type="GO" id="GO:0010498">
    <property type="term" value="P:proteasomal protein catabolic process"/>
    <property type="evidence" value="ECO:0007669"/>
    <property type="project" value="UniProtKB-UniRule"/>
</dbReference>
<comment type="similarity">
    <text evidence="9">Belongs to the peptidase T1B family.</text>
</comment>
<evidence type="ECO:0000256" key="10">
    <source>
        <dbReference type="PIRSR" id="PIRSR600243-1"/>
    </source>
</evidence>
<dbReference type="GO" id="GO:0005737">
    <property type="term" value="C:cytoplasm"/>
    <property type="evidence" value="ECO:0007669"/>
    <property type="project" value="UniProtKB-SubCell"/>
</dbReference>
<keyword evidence="7 9" id="KW-0647">Proteasome</keyword>
<keyword evidence="8 9" id="KW-0865">Zymogen</keyword>
<dbReference type="Gene3D" id="3.60.20.10">
    <property type="entry name" value="Glutamine Phosphoribosylpyrophosphate, subunit 1, domain 1"/>
    <property type="match status" value="1"/>
</dbReference>
<comment type="subunit">
    <text evidence="9">The 20S proteasome core is composed of 14 alpha and 14 beta subunits that assemble into four stacked heptameric rings, resulting in a barrel-shaped structure. The two inner rings, each composed of seven catalytic beta subunits, are sandwiched by two outer rings, each composed of seven alpha subunits. The catalytic chamber with the active sites is on the inside of the barrel. Has a gated structure, the ends of the cylinder being occluded by the N-termini of the alpha-subunits. Is capped at one or both ends by the proteasome regulatory ATPase, PAN.</text>
</comment>
<evidence type="ECO:0000256" key="5">
    <source>
        <dbReference type="ARBA" id="ARBA00022801"/>
    </source>
</evidence>
<dbReference type="SUPFAM" id="SSF56235">
    <property type="entry name" value="N-terminal nucleophile aminohydrolases (Ntn hydrolases)"/>
    <property type="match status" value="1"/>
</dbReference>
<dbReference type="EC" id="3.4.25.1" evidence="9"/>
<dbReference type="PROSITE" id="PS51476">
    <property type="entry name" value="PROTEASOME_BETA_2"/>
    <property type="match status" value="1"/>
</dbReference>
<dbReference type="GO" id="GO:0019774">
    <property type="term" value="C:proteasome core complex, beta-subunit complex"/>
    <property type="evidence" value="ECO:0007669"/>
    <property type="project" value="UniProtKB-UniRule"/>
</dbReference>
<dbReference type="Proteomes" id="UP000066737">
    <property type="component" value="Chromosome I"/>
</dbReference>
<dbReference type="STRING" id="1407499.HHUB_2030"/>
<evidence type="ECO:0000256" key="11">
    <source>
        <dbReference type="SAM" id="MobiDB-lite"/>
    </source>
</evidence>
<accession>A0A0U5CXI1</accession>
<evidence type="ECO:0000256" key="4">
    <source>
        <dbReference type="ARBA" id="ARBA00022698"/>
    </source>
</evidence>
<dbReference type="NCBIfam" id="TIGR03634">
    <property type="entry name" value="arc_protsome_B"/>
    <property type="match status" value="1"/>
</dbReference>
<dbReference type="InterPro" id="IPR029055">
    <property type="entry name" value="Ntn_hydrolases_N"/>
</dbReference>
<dbReference type="AlphaFoldDB" id="A0A0U5CXI1"/>
<dbReference type="KEGG" id="hhb:Hhub_2030"/>
<dbReference type="GeneID" id="91109508"/>
<evidence type="ECO:0000256" key="3">
    <source>
        <dbReference type="ARBA" id="ARBA00022670"/>
    </source>
</evidence>
<evidence type="ECO:0000256" key="1">
    <source>
        <dbReference type="ARBA" id="ARBA00001198"/>
    </source>
</evidence>
<evidence type="ECO:0000313" key="12">
    <source>
        <dbReference type="EMBL" id="CQH53995.1"/>
    </source>
</evidence>
<keyword evidence="6 9" id="KW-0068">Autocatalytic cleavage</keyword>
<comment type="function">
    <text evidence="9">Component of the proteasome core, a large protease complex with broad specificity involved in protein degradation.</text>
</comment>
<dbReference type="GO" id="GO:0004298">
    <property type="term" value="F:threonine-type endopeptidase activity"/>
    <property type="evidence" value="ECO:0007669"/>
    <property type="project" value="UniProtKB-UniRule"/>
</dbReference>
<evidence type="ECO:0000256" key="8">
    <source>
        <dbReference type="ARBA" id="ARBA00023145"/>
    </source>
</evidence>
<evidence type="ECO:0000256" key="9">
    <source>
        <dbReference type="HAMAP-Rule" id="MF_02113"/>
    </source>
</evidence>
<evidence type="ECO:0000313" key="13">
    <source>
        <dbReference type="Proteomes" id="UP000066737"/>
    </source>
</evidence>
<comment type="activity regulation">
    <text evidence="9">The formation of the proteasomal ATPase PAN-20S proteasome complex, via the docking of the C-termini of PAN into the intersubunit pockets in the alpha-rings, triggers opening of the gate for substrate entry. Interconversion between the open-gate and close-gate conformations leads to a dynamic regulation of the 20S proteasome proteolysis activity.</text>
</comment>
<name>A0A0U5CXI1_9EURY</name>
<dbReference type="PANTHER" id="PTHR32194:SF0">
    <property type="entry name" value="ATP-DEPENDENT PROTEASE SUBUNIT HSLV"/>
    <property type="match status" value="1"/>
</dbReference>
<dbReference type="Pfam" id="PF00227">
    <property type="entry name" value="Proteasome"/>
    <property type="match status" value="1"/>
</dbReference>
<evidence type="ECO:0000256" key="2">
    <source>
        <dbReference type="ARBA" id="ARBA00022490"/>
    </source>
</evidence>
<proteinExistence type="inferred from homology"/>
<reference evidence="13" key="1">
    <citation type="journal article" date="2016" name="Environ. Microbiol.">
        <title>The complete genome of a viable archaeum isolated from 123-million-year-old rock salt.</title>
        <authorList>
            <person name="Jaakkola S.T."/>
            <person name="Pfeiffer F."/>
            <person name="Ravantti J.J."/>
            <person name="Guo Q."/>
            <person name="Liu Y."/>
            <person name="Chen X."/>
            <person name="Ma H."/>
            <person name="Yang C."/>
            <person name="Oksanen H.M."/>
            <person name="Bamford D.H."/>
        </authorList>
    </citation>
    <scope>NUCLEOTIDE SEQUENCE</scope>
    <source>
        <strain evidence="13">JI20-1</strain>
    </source>
</reference>
<dbReference type="OrthoDB" id="6330at2157"/>
<dbReference type="EMBL" id="LN831302">
    <property type="protein sequence ID" value="CQH53995.1"/>
    <property type="molecule type" value="Genomic_DNA"/>
</dbReference>
<dbReference type="InterPro" id="IPR019983">
    <property type="entry name" value="Pept_T1A_Psome_bsu_arc"/>
</dbReference>
<dbReference type="InterPro" id="IPR001353">
    <property type="entry name" value="Proteasome_sua/b"/>
</dbReference>
<dbReference type="PRINTS" id="PR00141">
    <property type="entry name" value="PROTEASOME"/>
</dbReference>
<feature type="active site" description="Nucleophile" evidence="9 10">
    <location>
        <position position="49"/>
    </location>
</feature>
<sequence length="243" mass="25647">MFNSNEGSEFARNQARFGGTQNPYEPEVGSLPDNGNSGADDEYVNKTGTTIVGLTTEDGVVMASDMRASLGGRVVSNKDVQKVEEIQPNAALSMSGSVGGAQSFIRSLRAEANLYEARRGEYMSINALATMASNLLRGGPFFRVVPILGGVDDEGGHVFSLDPSGSSLSDTYTAQGSGMPYALGVLEQEFTDDLTTDEAVQVAAQAIDSASERDTASGNGIHVTKITRENVEIIGHKDVDDVL</sequence>
<comment type="catalytic activity">
    <reaction evidence="1 9">
        <text>Cleavage of peptide bonds with very broad specificity.</text>
        <dbReference type="EC" id="3.4.25.1"/>
    </reaction>
</comment>
<evidence type="ECO:0000256" key="7">
    <source>
        <dbReference type="ARBA" id="ARBA00022942"/>
    </source>
</evidence>
<comment type="subcellular location">
    <subcellularLocation>
        <location evidence="9">Cytoplasm</location>
    </subcellularLocation>
</comment>